<accession>A0A3M6Q655</accession>
<proteinExistence type="predicted"/>
<sequence length="179" mass="18433">MPLDAPARLRVLSRSRPCPRSIVAALCTAALAACGGGYDVQGALVWRPRHDDAQAHIAIVKSQWAGAAASATTASHAAAHVVIERPLAQASAAARDALANLRTQEAGPCEIGAPIYELTLTDRTGTQRYRSANSACPGSDDGQSVSGPIGYIAAEDAQRLAELLAAAPSFRPASPGEQP</sequence>
<gene>
    <name evidence="1" type="ORF">EBQ26_07175</name>
</gene>
<dbReference type="RefSeq" id="WP_147474019.1">
    <property type="nucleotide sequence ID" value="NZ_RDQM01000007.1"/>
</dbReference>
<evidence type="ECO:0000313" key="2">
    <source>
        <dbReference type="Proteomes" id="UP000267521"/>
    </source>
</evidence>
<organism evidence="1 2">
    <name type="scientific">Allofranklinella schreckenbergeri</name>
    <dbReference type="NCBI Taxonomy" id="1076744"/>
    <lineage>
        <taxon>Bacteria</taxon>
        <taxon>Pseudomonadati</taxon>
        <taxon>Pseudomonadota</taxon>
        <taxon>Betaproteobacteria</taxon>
        <taxon>Burkholderiales</taxon>
        <taxon>Comamonadaceae</taxon>
        <taxon>Allofranklinella</taxon>
    </lineage>
</organism>
<name>A0A3M6Q655_9BURK</name>
<reference evidence="1 2" key="1">
    <citation type="submission" date="2018-10" db="EMBL/GenBank/DDBJ databases">
        <title>Comamonadaceae CDC group NO-1 genome sequencing and assembly.</title>
        <authorList>
            <person name="Bernier A.-M."/>
            <person name="Bernard K."/>
        </authorList>
    </citation>
    <scope>NUCLEOTIDE SEQUENCE [LARGE SCALE GENOMIC DNA]</scope>
    <source>
        <strain evidence="1 2">NML970147</strain>
    </source>
</reference>
<evidence type="ECO:0000313" key="1">
    <source>
        <dbReference type="EMBL" id="RMW98615.1"/>
    </source>
</evidence>
<comment type="caution">
    <text evidence="1">The sequence shown here is derived from an EMBL/GenBank/DDBJ whole genome shotgun (WGS) entry which is preliminary data.</text>
</comment>
<dbReference type="EMBL" id="RDQM01000007">
    <property type="protein sequence ID" value="RMW98615.1"/>
    <property type="molecule type" value="Genomic_DNA"/>
</dbReference>
<dbReference type="AlphaFoldDB" id="A0A3M6Q655"/>
<dbReference type="Proteomes" id="UP000267521">
    <property type="component" value="Unassembled WGS sequence"/>
</dbReference>
<protein>
    <submittedName>
        <fullName evidence="1">Uncharacterized protein</fullName>
    </submittedName>
</protein>